<dbReference type="InterPro" id="IPR010123">
    <property type="entry name" value="PHA_synth_III_E"/>
</dbReference>
<sequence>MSNHERRAIDRLAELLDHHLRLWQAWLPAGQVSPPTFAELLRHWQREQTGTEPLPEEVTRLLAQGEAFVRLAEESVRLLADTADTPATAEMLARLHQAFPNPLFHSVTAPPPDTPDWEALRERLPAAFRALLPWAAGSDWSAGNPLQAELRKALGIPGIGLPAAAQARWTEFAELWAEHQAADAALREHLAAAARQALLELQQRLEERHAHGEPITSLRAFYDLWIDASERAYAAMLRSDDYAQAQGRAIHAMLRCRRQAQLIAEDLCAAFGLPGRTEMDATQAALHETRQRLRLLETEFARLRADGYARTRPRTEQRPGSAFET</sequence>
<dbReference type="RefSeq" id="WP_132538363.1">
    <property type="nucleotide sequence ID" value="NZ_SLWY01000002.1"/>
</dbReference>
<dbReference type="Proteomes" id="UP000295765">
    <property type="component" value="Unassembled WGS sequence"/>
</dbReference>
<protein>
    <recommendedName>
        <fullName evidence="2">Poly(3-hydroxyalkanoate) polymerase subunit PhaE</fullName>
    </recommendedName>
</protein>
<reference evidence="5 6" key="1">
    <citation type="submission" date="2019-03" db="EMBL/GenBank/DDBJ databases">
        <title>Genomic Encyclopedia of Type Strains, Phase IV (KMG-IV): sequencing the most valuable type-strain genomes for metagenomic binning, comparative biology and taxonomic classification.</title>
        <authorList>
            <person name="Goeker M."/>
        </authorList>
    </citation>
    <scope>NUCLEOTIDE SEQUENCE [LARGE SCALE GENOMIC DNA]</scope>
    <source>
        <strain evidence="5 6">DSM 25287</strain>
    </source>
</reference>
<name>A0A4R2LJN3_9GAMM</name>
<organism evidence="5 6">
    <name type="scientific">Plasticicumulans lactativorans</name>
    <dbReference type="NCBI Taxonomy" id="1133106"/>
    <lineage>
        <taxon>Bacteria</taxon>
        <taxon>Pseudomonadati</taxon>
        <taxon>Pseudomonadota</taxon>
        <taxon>Gammaproteobacteria</taxon>
        <taxon>Candidatus Competibacteraceae</taxon>
        <taxon>Plasticicumulans</taxon>
    </lineage>
</organism>
<dbReference type="AlphaFoldDB" id="A0A4R2LJN3"/>
<evidence type="ECO:0000256" key="4">
    <source>
        <dbReference type="SAM" id="Coils"/>
    </source>
</evidence>
<evidence type="ECO:0000256" key="3">
    <source>
        <dbReference type="ARBA" id="ARBA00022752"/>
    </source>
</evidence>
<proteinExistence type="predicted"/>
<gene>
    <name evidence="5" type="ORF">EV699_102134</name>
</gene>
<keyword evidence="3" id="KW-0583">PHB biosynthesis</keyword>
<dbReference type="OrthoDB" id="6115526at2"/>
<evidence type="ECO:0000256" key="2">
    <source>
        <dbReference type="ARBA" id="ARBA00019066"/>
    </source>
</evidence>
<dbReference type="EMBL" id="SLWY01000002">
    <property type="protein sequence ID" value="TCO83436.1"/>
    <property type="molecule type" value="Genomic_DNA"/>
</dbReference>
<dbReference type="GO" id="GO:0042619">
    <property type="term" value="P:poly-hydroxybutyrate biosynthetic process"/>
    <property type="evidence" value="ECO:0007669"/>
    <property type="project" value="UniProtKB-KW"/>
</dbReference>
<accession>A0A4R2LJN3</accession>
<dbReference type="Pfam" id="PF09712">
    <property type="entry name" value="PHA_synth_III_E"/>
    <property type="match status" value="1"/>
</dbReference>
<keyword evidence="4" id="KW-0175">Coiled coil</keyword>
<evidence type="ECO:0000313" key="5">
    <source>
        <dbReference type="EMBL" id="TCO83436.1"/>
    </source>
</evidence>
<dbReference type="UniPathway" id="UPA00917"/>
<evidence type="ECO:0000313" key="6">
    <source>
        <dbReference type="Proteomes" id="UP000295765"/>
    </source>
</evidence>
<comment type="caution">
    <text evidence="5">The sequence shown here is derived from an EMBL/GenBank/DDBJ whole genome shotgun (WGS) entry which is preliminary data.</text>
</comment>
<comment type="pathway">
    <text evidence="1">Biopolymer metabolism; poly-(R)-3-hydroxybutanoate biosynthesis.</text>
</comment>
<feature type="coiled-coil region" evidence="4">
    <location>
        <begin position="279"/>
        <end position="306"/>
    </location>
</feature>
<keyword evidence="6" id="KW-1185">Reference proteome</keyword>
<evidence type="ECO:0000256" key="1">
    <source>
        <dbReference type="ARBA" id="ARBA00004683"/>
    </source>
</evidence>